<dbReference type="InterPro" id="IPR017519">
    <property type="entry name" value="CHP03085"/>
</dbReference>
<name>A0ABT2HRY3_9MICC</name>
<sequence length="201" mass="22410">MESTAARERHSLATALSQVSPDAPTLCQGWAARDLALHIVTRDRRPDALLSTQLPLLSGLGRRRLAPLEALSYDELVDRVAEGPGRWSPSSRRVVNDLMNSAEFYIHTEDVLRAQPGYSPQQKRPISEALRRKLWNQSTKTFFALAARKKRHRLTYRAPGFGPVTLGRRADPPAYIEGDVEDLVLWASGREGAAEVQLTTD</sequence>
<dbReference type="RefSeq" id="WP_260073366.1">
    <property type="nucleotide sequence ID" value="NZ_JALXMO010000025.1"/>
</dbReference>
<dbReference type="InterPro" id="IPR017517">
    <property type="entry name" value="Maleyloyr_isom"/>
</dbReference>
<protein>
    <submittedName>
        <fullName evidence="2">TIGR03085 family metal-binding protein</fullName>
    </submittedName>
</protein>
<evidence type="ECO:0000313" key="2">
    <source>
        <dbReference type="EMBL" id="MCT1607450.1"/>
    </source>
</evidence>
<comment type="caution">
    <text evidence="2">The sequence shown here is derived from an EMBL/GenBank/DDBJ whole genome shotgun (WGS) entry which is preliminary data.</text>
</comment>
<organism evidence="2 3">
    <name type="scientific">Nesterenkonia massiliensis</name>
    <dbReference type="NCBI Taxonomy" id="1232429"/>
    <lineage>
        <taxon>Bacteria</taxon>
        <taxon>Bacillati</taxon>
        <taxon>Actinomycetota</taxon>
        <taxon>Actinomycetes</taxon>
        <taxon>Micrococcales</taxon>
        <taxon>Micrococcaceae</taxon>
        <taxon>Nesterenkonia</taxon>
    </lineage>
</organism>
<keyword evidence="3" id="KW-1185">Reference proteome</keyword>
<evidence type="ECO:0000313" key="3">
    <source>
        <dbReference type="Proteomes" id="UP001205046"/>
    </source>
</evidence>
<gene>
    <name evidence="2" type="ORF">M3B43_08945</name>
</gene>
<proteinExistence type="predicted"/>
<dbReference type="NCBIfam" id="TIGR03083">
    <property type="entry name" value="maleylpyruvate isomerase family mycothiol-dependent enzyme"/>
    <property type="match status" value="1"/>
</dbReference>
<accession>A0ABT2HRY3</accession>
<reference evidence="2 3" key="1">
    <citation type="submission" date="2022-04" db="EMBL/GenBank/DDBJ databases">
        <title>Human microbiome associated bacterial genomes.</title>
        <authorList>
            <person name="Sandstrom S."/>
            <person name="Salamzade R."/>
            <person name="Kalan L.R."/>
        </authorList>
    </citation>
    <scope>NUCLEOTIDE SEQUENCE [LARGE SCALE GENOMIC DNA]</scope>
    <source>
        <strain evidence="3">p3-SID767</strain>
    </source>
</reference>
<dbReference type="NCBIfam" id="TIGR03085">
    <property type="entry name" value="TIGR03085 family metal-binding protein"/>
    <property type="match status" value="1"/>
</dbReference>
<evidence type="ECO:0000259" key="1">
    <source>
        <dbReference type="Pfam" id="PF11716"/>
    </source>
</evidence>
<feature type="domain" description="Mycothiol-dependent maleylpyruvate isomerase metal-binding" evidence="1">
    <location>
        <begin position="7"/>
        <end position="83"/>
    </location>
</feature>
<dbReference type="Pfam" id="PF11716">
    <property type="entry name" value="MDMPI_N"/>
    <property type="match status" value="1"/>
</dbReference>
<dbReference type="EMBL" id="JALXMO010000025">
    <property type="protein sequence ID" value="MCT1607450.1"/>
    <property type="molecule type" value="Genomic_DNA"/>
</dbReference>
<dbReference type="InterPro" id="IPR024344">
    <property type="entry name" value="MDMPI_metal-binding"/>
</dbReference>
<dbReference type="Proteomes" id="UP001205046">
    <property type="component" value="Unassembled WGS sequence"/>
</dbReference>